<dbReference type="Proteomes" id="UP000006727">
    <property type="component" value="Chromosome 10"/>
</dbReference>
<dbReference type="Gramene" id="Pp3c10_660V3.3">
    <property type="protein sequence ID" value="Pp3c10_660V3.3"/>
    <property type="gene ID" value="Pp3c10_660"/>
</dbReference>
<feature type="site" description="Cleavage (non-hydrolytic); by autocatalysis" evidence="12">
    <location>
        <begin position="379"/>
        <end position="380"/>
    </location>
</feature>
<dbReference type="Gramene" id="Pp3c10_660V3.1">
    <property type="protein sequence ID" value="Pp3c10_660V3.1"/>
    <property type="gene ID" value="Pp3c10_660"/>
</dbReference>
<accession>A0A2K1JX65</accession>
<comment type="PTM">
    <text evidence="12">Is synthesized initially as an inactive proenzyme. Formation of the active enzyme involves a self-maturation process in which the active site pyruvoyl group is generated from an internal serine residue via an autocatalytic post-translational modification. Two non-identical subunits are generated from the proenzyme in this reaction, and the pyruvate is formed at the N-terminus of the alpha chain, which is derived from the carboxyl end of the proenzyme. The autoendoproteolytic cleavage occurs by a canonical serine protease mechanism, in which the side chain hydroxyl group of the serine supplies its oxygen atom to form the C-terminus of the beta chain, while the remainder of the serine residue undergoes an oxidative deamination to produce ammonia and the pyruvoyl prosthetic group on the alpha chain. During this reaction, the Ser that is part of the protease active site of the proenzyme becomes the pyruvoyl prosthetic group, which constitutes an essential element of the active site of the mature decarboxylase.</text>
</comment>
<feature type="modified residue" description="Pyruvic acid (Ser); by autocatalysis" evidence="12">
    <location>
        <position position="380"/>
    </location>
</feature>
<evidence type="ECO:0000256" key="2">
    <source>
        <dbReference type="ARBA" id="ARBA00022516"/>
    </source>
</evidence>
<evidence type="ECO:0000256" key="8">
    <source>
        <dbReference type="ARBA" id="ARBA00023209"/>
    </source>
</evidence>
<dbReference type="RefSeq" id="XP_024386143.1">
    <property type="nucleotide sequence ID" value="XM_024530375.2"/>
</dbReference>
<dbReference type="AlphaFoldDB" id="A0A2K1JX65"/>
<evidence type="ECO:0000256" key="1">
    <source>
        <dbReference type="ARBA" id="ARBA00005189"/>
    </source>
</evidence>
<feature type="active site" description="Schiff-base intermediate with substrate; via pyruvic acid; for decarboxylase activity" evidence="12">
    <location>
        <position position="380"/>
    </location>
</feature>
<feature type="active site" description="Charge relay system; for autoendoproteolytic cleavage activity" evidence="12">
    <location>
        <position position="268"/>
    </location>
</feature>
<dbReference type="OMA" id="HSPASWV"/>
<dbReference type="NCBIfam" id="TIGR00163">
    <property type="entry name" value="PS_decarb"/>
    <property type="match status" value="1"/>
</dbReference>
<keyword evidence="10 12" id="KW-1208">Phospholipid metabolism</keyword>
<comment type="cofactor">
    <cofactor evidence="12">
        <name>pyruvate</name>
        <dbReference type="ChEBI" id="CHEBI:15361"/>
    </cofactor>
    <text evidence="12">Binds 1 pyruvoyl group covalently per subunit.</text>
</comment>
<keyword evidence="12" id="KW-0999">Mitochondrion inner membrane</keyword>
<organism evidence="13">
    <name type="scientific">Physcomitrium patens</name>
    <name type="common">Spreading-leaved earth moss</name>
    <name type="synonym">Physcomitrella patens</name>
    <dbReference type="NCBI Taxonomy" id="3218"/>
    <lineage>
        <taxon>Eukaryota</taxon>
        <taxon>Viridiplantae</taxon>
        <taxon>Streptophyta</taxon>
        <taxon>Embryophyta</taxon>
        <taxon>Bryophyta</taxon>
        <taxon>Bryophytina</taxon>
        <taxon>Bryopsida</taxon>
        <taxon>Funariidae</taxon>
        <taxon>Funariales</taxon>
        <taxon>Funariaceae</taxon>
        <taxon>Physcomitrium</taxon>
    </lineage>
</organism>
<evidence type="ECO:0000256" key="12">
    <source>
        <dbReference type="HAMAP-Rule" id="MF_03208"/>
    </source>
</evidence>
<sequence>MAHYPAGSRLRLWLRLDLTRCQRRHQSRSLCVDARVPSPSSSSNLLPGATLATLLMLGTLHARRLYEDSKLQQQRVQGAEIEFAADWKATFLQFLPLRFISRRWGEFTSVELPLWLRPYVYHGWARAFHANLEEASWPVEEYPSLRAFFIRKLKDGARPLEISSTNLISPVDGVVVGYGQVKGPGTMIEQVKGFSYSLPALLGAPLQLSGGKDGKLTEDKQTLTTSPSSTGLQVLDVARNIPKSLDKPSKGLFYCVLYLGPGDYHRIHSPSDWKIRLRRHFAGKLFPVNDRAVRTVRNLYVVNERVVLEGEWSQGLMAMAAVGATNVGSIEISFEPELKTNLPLLGQQAPSVVTAQKYGVDGEGLDVKAGDEVAVFNLGSTVVLVFEASVGGEGLNVGLQQGQFKFLLRKGQRVKMGQAIGDVMPISGDHNHMP</sequence>
<proteinExistence type="inferred from homology"/>
<dbReference type="UniPathway" id="UPA00558">
    <property type="reaction ID" value="UER00616"/>
</dbReference>
<dbReference type="GeneID" id="112287423"/>
<evidence type="ECO:0000256" key="11">
    <source>
        <dbReference type="ARBA" id="ARBA00023317"/>
    </source>
</evidence>
<comment type="pathway">
    <text evidence="1">Lipid metabolism.</text>
</comment>
<feature type="topological domain" description="Mitochondrial matrix" evidence="12">
    <location>
        <begin position="1"/>
        <end position="47"/>
    </location>
</feature>
<comment type="subcellular location">
    <molecule>Phosphatidylserine decarboxylase 1 beta chain</molecule>
    <subcellularLocation>
        <location evidence="12">Mitochondrion inner membrane</location>
        <topology evidence="12">Single-pass membrane protein</topology>
        <orientation evidence="12">Intermembrane side</orientation>
    </subcellularLocation>
</comment>
<dbReference type="GO" id="GO:0005743">
    <property type="term" value="C:mitochondrial inner membrane"/>
    <property type="evidence" value="ECO:0007669"/>
    <property type="project" value="UniProtKB-SubCell"/>
</dbReference>
<dbReference type="Pfam" id="PF02666">
    <property type="entry name" value="PS_Dcarbxylase"/>
    <property type="match status" value="1"/>
</dbReference>
<feature type="active site" description="Charge relay system; for autoendoproteolytic cleavage activity" evidence="12">
    <location>
        <position position="172"/>
    </location>
</feature>
<feature type="chain" id="PRO_5043059509" description="Phosphatidylserine decarboxylase 1 alpha chain" evidence="12">
    <location>
        <begin position="380"/>
        <end position="434"/>
    </location>
</feature>
<dbReference type="OrthoDB" id="4330at2759"/>
<keyword evidence="4 12" id="KW-0210">Decarboxylase</keyword>
<keyword evidence="2 12" id="KW-0444">Lipid biosynthesis</keyword>
<dbReference type="Gramene" id="Pp3c10_660V3.2">
    <property type="protein sequence ID" value="Pp3c10_660V3.2"/>
    <property type="gene ID" value="Pp3c10_660"/>
</dbReference>
<dbReference type="InterPro" id="IPR033661">
    <property type="entry name" value="PSD_type1_euk"/>
</dbReference>
<evidence type="ECO:0000256" key="7">
    <source>
        <dbReference type="ARBA" id="ARBA00023136"/>
    </source>
</evidence>
<evidence type="ECO:0000256" key="9">
    <source>
        <dbReference type="ARBA" id="ARBA00023239"/>
    </source>
</evidence>
<dbReference type="HAMAP" id="MF_03208">
    <property type="entry name" value="PS_decarb_PSD_B_type1_euk"/>
    <property type="match status" value="1"/>
</dbReference>
<evidence type="ECO:0000256" key="3">
    <source>
        <dbReference type="ARBA" id="ARBA00022692"/>
    </source>
</evidence>
<dbReference type="KEGG" id="ppp:112287423"/>
<dbReference type="STRING" id="3218.A0A2K1JX65"/>
<protein>
    <recommendedName>
        <fullName evidence="12">Phosphatidylserine decarboxylase proenzyme 1, mitochondrial</fullName>
        <ecNumber evidence="12">4.1.1.65</ecNumber>
    </recommendedName>
    <component>
        <recommendedName>
            <fullName evidence="12">Phosphatidylserine decarboxylase 1 beta chain</fullName>
        </recommendedName>
    </component>
    <component>
        <recommendedName>
            <fullName evidence="12">Phosphatidylserine decarboxylase 1 alpha chain</fullName>
        </recommendedName>
    </component>
</protein>
<keyword evidence="5 12" id="KW-1133">Transmembrane helix</keyword>
<keyword evidence="3 12" id="KW-0812">Transmembrane</keyword>
<keyword evidence="12" id="KW-0865">Zymogen</keyword>
<evidence type="ECO:0000313" key="13">
    <source>
        <dbReference type="EMBL" id="PNR46118.1"/>
    </source>
</evidence>
<dbReference type="Gramene" id="Pp3c10_660V3.4">
    <property type="protein sequence ID" value="Pp3c10_660V3.4"/>
    <property type="gene ID" value="Pp3c10_660"/>
</dbReference>
<comment type="pathway">
    <text evidence="12">Phospholipid metabolism; phosphatidylethanolamine biosynthesis; phosphatidylethanolamine from CDP-diacylglycerol: step 2/2.</text>
</comment>
<gene>
    <name evidence="14" type="primary">LOC112287423</name>
    <name evidence="13" type="ORF">PHYPA_013237</name>
</gene>
<comment type="function">
    <text evidence="12">Catalyzes the formation of phosphatidylethanolamine (PtdEtn) from phosphatidylserine (PtdSer). Plays a central role in phospholipid metabolism and in the interorganelle trafficking of phosphatidylserine.</text>
</comment>
<dbReference type="EnsemblPlants" id="Pp3c10_660V3.2">
    <property type="protein sequence ID" value="Pp3c10_660V3.2"/>
    <property type="gene ID" value="Pp3c10_660"/>
</dbReference>
<feature type="chain" id="PRO_5043059508" description="Phosphatidylserine decarboxylase 1 beta chain" evidence="12">
    <location>
        <begin position="1"/>
        <end position="379"/>
    </location>
</feature>
<comment type="subcellular location">
    <molecule>Phosphatidylserine decarboxylase 1 alpha chain</molecule>
    <subcellularLocation>
        <location evidence="12">Mitochondrion inner membrane</location>
        <topology evidence="12">Peripheral membrane protein</topology>
        <orientation evidence="12">Intermembrane side</orientation>
    </subcellularLocation>
    <text evidence="12">Anchored to the mitochondrial inner membrane through its interaction with the integral membrane beta chain.</text>
</comment>
<dbReference type="EnsemblPlants" id="Pp3c10_660V3.4">
    <property type="protein sequence ID" value="Pp3c10_660V3.4"/>
    <property type="gene ID" value="Pp3c10_660"/>
</dbReference>
<keyword evidence="6 12" id="KW-0443">Lipid metabolism</keyword>
<feature type="topological domain" description="Mitochondrial intermembrane" evidence="12">
    <location>
        <begin position="67"/>
        <end position="434"/>
    </location>
</feature>
<feature type="active site" description="Charge relay system; for autoendoproteolytic cleavage activity" evidence="12">
    <location>
        <position position="380"/>
    </location>
</feature>
<dbReference type="EMBL" id="ABEU02000010">
    <property type="protein sequence ID" value="PNR46118.1"/>
    <property type="molecule type" value="Genomic_DNA"/>
</dbReference>
<evidence type="ECO:0000256" key="5">
    <source>
        <dbReference type="ARBA" id="ARBA00022989"/>
    </source>
</evidence>
<keyword evidence="8 12" id="KW-0594">Phospholipid biosynthesis</keyword>
<dbReference type="GO" id="GO:0006646">
    <property type="term" value="P:phosphatidylethanolamine biosynthetic process"/>
    <property type="evidence" value="ECO:0000318"/>
    <property type="project" value="GO_Central"/>
</dbReference>
<comment type="similarity">
    <text evidence="12">Belongs to the phosphatidylserine decarboxylase family. PSD-B subfamily. Eukaryotic type I sub-subfamily.</text>
</comment>
<keyword evidence="15" id="KW-1185">Reference proteome</keyword>
<dbReference type="GO" id="GO:0016540">
    <property type="term" value="P:protein autoprocessing"/>
    <property type="evidence" value="ECO:0007669"/>
    <property type="project" value="UniProtKB-UniRule"/>
</dbReference>
<keyword evidence="12" id="KW-0496">Mitochondrion</keyword>
<reference evidence="13 15" key="1">
    <citation type="journal article" date="2008" name="Science">
        <title>The Physcomitrella genome reveals evolutionary insights into the conquest of land by plants.</title>
        <authorList>
            <person name="Rensing S."/>
            <person name="Lang D."/>
            <person name="Zimmer A."/>
            <person name="Terry A."/>
            <person name="Salamov A."/>
            <person name="Shapiro H."/>
            <person name="Nishiyama T."/>
            <person name="Perroud P.-F."/>
            <person name="Lindquist E."/>
            <person name="Kamisugi Y."/>
            <person name="Tanahashi T."/>
            <person name="Sakakibara K."/>
            <person name="Fujita T."/>
            <person name="Oishi K."/>
            <person name="Shin-I T."/>
            <person name="Kuroki Y."/>
            <person name="Toyoda A."/>
            <person name="Suzuki Y."/>
            <person name="Hashimoto A."/>
            <person name="Yamaguchi K."/>
            <person name="Sugano A."/>
            <person name="Kohara Y."/>
            <person name="Fujiyama A."/>
            <person name="Anterola A."/>
            <person name="Aoki S."/>
            <person name="Ashton N."/>
            <person name="Barbazuk W.B."/>
            <person name="Barker E."/>
            <person name="Bennetzen J."/>
            <person name="Bezanilla M."/>
            <person name="Blankenship R."/>
            <person name="Cho S.H."/>
            <person name="Dutcher S."/>
            <person name="Estelle M."/>
            <person name="Fawcett J.A."/>
            <person name="Gundlach H."/>
            <person name="Hanada K."/>
            <person name="Heyl A."/>
            <person name="Hicks K.A."/>
            <person name="Hugh J."/>
            <person name="Lohr M."/>
            <person name="Mayer K."/>
            <person name="Melkozernov A."/>
            <person name="Murata T."/>
            <person name="Nelson D."/>
            <person name="Pils B."/>
            <person name="Prigge M."/>
            <person name="Reiss B."/>
            <person name="Renner T."/>
            <person name="Rombauts S."/>
            <person name="Rushton P."/>
            <person name="Sanderfoot A."/>
            <person name="Schween G."/>
            <person name="Shiu S.-H."/>
            <person name="Stueber K."/>
            <person name="Theodoulou F.L."/>
            <person name="Tu H."/>
            <person name="Van de Peer Y."/>
            <person name="Verrier P.J."/>
            <person name="Waters E."/>
            <person name="Wood A."/>
            <person name="Yang L."/>
            <person name="Cove D."/>
            <person name="Cuming A."/>
            <person name="Hasebe M."/>
            <person name="Lucas S."/>
            <person name="Mishler D.B."/>
            <person name="Reski R."/>
            <person name="Grigoriev I."/>
            <person name="Quatrano R.S."/>
            <person name="Boore J.L."/>
        </authorList>
    </citation>
    <scope>NUCLEOTIDE SEQUENCE [LARGE SCALE GENOMIC DNA]</scope>
    <source>
        <strain evidence="14 15">cv. Gransden 2004</strain>
    </source>
</reference>
<reference evidence="14" key="3">
    <citation type="submission" date="2020-12" db="UniProtKB">
        <authorList>
            <consortium name="EnsemblPlants"/>
        </authorList>
    </citation>
    <scope>IDENTIFICATION</scope>
</reference>
<dbReference type="FunCoup" id="A0A2K1JX65">
    <property type="interactions" value="2453"/>
</dbReference>
<evidence type="ECO:0000256" key="4">
    <source>
        <dbReference type="ARBA" id="ARBA00022793"/>
    </source>
</evidence>
<evidence type="ECO:0000256" key="6">
    <source>
        <dbReference type="ARBA" id="ARBA00023098"/>
    </source>
</evidence>
<keyword evidence="11 12" id="KW-0670">Pyruvate</keyword>
<keyword evidence="7 12" id="KW-0472">Membrane</keyword>
<evidence type="ECO:0000313" key="14">
    <source>
        <dbReference type="EnsemblPlants" id="Pp3c10_660V3.1"/>
    </source>
</evidence>
<dbReference type="EnsemblPlants" id="Pp3c10_660V3.3">
    <property type="protein sequence ID" value="Pp3c10_660V3.3"/>
    <property type="gene ID" value="Pp3c10_660"/>
</dbReference>
<comment type="subunit">
    <text evidence="12">Heterodimer of a large membrane-associated beta subunit and a small pyruvoyl-containing alpha subunit.</text>
</comment>
<reference evidence="13 15" key="2">
    <citation type="journal article" date="2018" name="Plant J.">
        <title>The Physcomitrella patens chromosome-scale assembly reveals moss genome structure and evolution.</title>
        <authorList>
            <person name="Lang D."/>
            <person name="Ullrich K.K."/>
            <person name="Murat F."/>
            <person name="Fuchs J."/>
            <person name="Jenkins J."/>
            <person name="Haas F.B."/>
            <person name="Piednoel M."/>
            <person name="Gundlach H."/>
            <person name="Van Bel M."/>
            <person name="Meyberg R."/>
            <person name="Vives C."/>
            <person name="Morata J."/>
            <person name="Symeonidi A."/>
            <person name="Hiss M."/>
            <person name="Muchero W."/>
            <person name="Kamisugi Y."/>
            <person name="Saleh O."/>
            <person name="Blanc G."/>
            <person name="Decker E.L."/>
            <person name="van Gessel N."/>
            <person name="Grimwood J."/>
            <person name="Hayes R.D."/>
            <person name="Graham S.W."/>
            <person name="Gunter L.E."/>
            <person name="McDaniel S.F."/>
            <person name="Hoernstein S.N.W."/>
            <person name="Larsson A."/>
            <person name="Li F.W."/>
            <person name="Perroud P.F."/>
            <person name="Phillips J."/>
            <person name="Ranjan P."/>
            <person name="Rokshar D.S."/>
            <person name="Rothfels C.J."/>
            <person name="Schneider L."/>
            <person name="Shu S."/>
            <person name="Stevenson D.W."/>
            <person name="Thummler F."/>
            <person name="Tillich M."/>
            <person name="Villarreal Aguilar J.C."/>
            <person name="Widiez T."/>
            <person name="Wong G.K."/>
            <person name="Wymore A."/>
            <person name="Zhang Y."/>
            <person name="Zimmer A.D."/>
            <person name="Quatrano R.S."/>
            <person name="Mayer K.F.X."/>
            <person name="Goodstein D."/>
            <person name="Casacuberta J.M."/>
            <person name="Vandepoele K."/>
            <person name="Reski R."/>
            <person name="Cuming A.C."/>
            <person name="Tuskan G.A."/>
            <person name="Maumus F."/>
            <person name="Salse J."/>
            <person name="Schmutz J."/>
            <person name="Rensing S.A."/>
        </authorList>
    </citation>
    <scope>NUCLEOTIDE SEQUENCE [LARGE SCALE GENOMIC DNA]</scope>
    <source>
        <strain evidence="14 15">cv. Gransden 2004</strain>
    </source>
</reference>
<dbReference type="EnsemblPlants" id="Pp3c10_660V3.1">
    <property type="protein sequence ID" value="Pp3c10_660V3.1"/>
    <property type="gene ID" value="Pp3c10_660"/>
</dbReference>
<dbReference type="GO" id="GO:0005739">
    <property type="term" value="C:mitochondrion"/>
    <property type="evidence" value="ECO:0000318"/>
    <property type="project" value="GO_Central"/>
</dbReference>
<evidence type="ECO:0000313" key="15">
    <source>
        <dbReference type="Proteomes" id="UP000006727"/>
    </source>
</evidence>
<keyword evidence="9 12" id="KW-0456">Lyase</keyword>
<evidence type="ECO:0000256" key="10">
    <source>
        <dbReference type="ARBA" id="ARBA00023264"/>
    </source>
</evidence>
<comment type="catalytic activity">
    <reaction evidence="12">
        <text>a 1,2-diacyl-sn-glycero-3-phospho-L-serine + H(+) = a 1,2-diacyl-sn-glycero-3-phosphoethanolamine + CO2</text>
        <dbReference type="Rhea" id="RHEA:20828"/>
        <dbReference type="ChEBI" id="CHEBI:15378"/>
        <dbReference type="ChEBI" id="CHEBI:16526"/>
        <dbReference type="ChEBI" id="CHEBI:57262"/>
        <dbReference type="ChEBI" id="CHEBI:64612"/>
        <dbReference type="EC" id="4.1.1.65"/>
    </reaction>
</comment>
<dbReference type="GO" id="GO:0004609">
    <property type="term" value="F:phosphatidylserine decarboxylase activity"/>
    <property type="evidence" value="ECO:0000318"/>
    <property type="project" value="GO_Central"/>
</dbReference>
<dbReference type="PANTHER" id="PTHR10067:SF6">
    <property type="entry name" value="PHOSPHATIDYLSERINE DECARBOXYLASE PROENZYME, MITOCHONDRIAL"/>
    <property type="match status" value="1"/>
</dbReference>
<dbReference type="PaxDb" id="3218-PP1S95_67V6.1"/>
<dbReference type="EC" id="4.1.1.65" evidence="12"/>
<dbReference type="PANTHER" id="PTHR10067">
    <property type="entry name" value="PHOSPHATIDYLSERINE DECARBOXYLASE"/>
    <property type="match status" value="1"/>
</dbReference>
<dbReference type="InterPro" id="IPR003817">
    <property type="entry name" value="PS_Dcarbxylase"/>
</dbReference>
<dbReference type="InterPro" id="IPR033177">
    <property type="entry name" value="PSD-B"/>
</dbReference>
<name>A0A2K1JX65_PHYPA</name>